<gene>
    <name evidence="6" type="ORF">Taro_039332</name>
</gene>
<keyword evidence="2" id="KW-0808">Transferase</keyword>
<dbReference type="InterPro" id="IPR029063">
    <property type="entry name" value="SAM-dependent_MTases_sf"/>
</dbReference>
<dbReference type="PANTHER" id="PTHR11006:SF68">
    <property type="entry name" value="PROTEIN ARGININE N-METHYLTRANSFERASE PRMT10"/>
    <property type="match status" value="1"/>
</dbReference>
<evidence type="ECO:0000256" key="2">
    <source>
        <dbReference type="ARBA" id="ARBA00022679"/>
    </source>
</evidence>
<dbReference type="InterPro" id="IPR025799">
    <property type="entry name" value="Arg_MeTrfase"/>
</dbReference>
<dbReference type="InterPro" id="IPR055135">
    <property type="entry name" value="PRMT_dom"/>
</dbReference>
<feature type="non-terminal residue" evidence="6">
    <location>
        <position position="432"/>
    </location>
</feature>
<keyword evidence="3" id="KW-0949">S-adenosyl-L-methionine</keyword>
<organism evidence="6 7">
    <name type="scientific">Colocasia esculenta</name>
    <name type="common">Wild taro</name>
    <name type="synonym">Arum esculentum</name>
    <dbReference type="NCBI Taxonomy" id="4460"/>
    <lineage>
        <taxon>Eukaryota</taxon>
        <taxon>Viridiplantae</taxon>
        <taxon>Streptophyta</taxon>
        <taxon>Embryophyta</taxon>
        <taxon>Tracheophyta</taxon>
        <taxon>Spermatophyta</taxon>
        <taxon>Magnoliopsida</taxon>
        <taxon>Liliopsida</taxon>
        <taxon>Araceae</taxon>
        <taxon>Aroideae</taxon>
        <taxon>Colocasieae</taxon>
        <taxon>Colocasia</taxon>
    </lineage>
</organism>
<dbReference type="GO" id="GO:0042054">
    <property type="term" value="F:histone methyltransferase activity"/>
    <property type="evidence" value="ECO:0007669"/>
    <property type="project" value="TreeGrafter"/>
</dbReference>
<dbReference type="Gene3D" id="2.70.160.11">
    <property type="entry name" value="Hnrnp arginine n-methyltransferase1"/>
    <property type="match status" value="1"/>
</dbReference>
<dbReference type="AlphaFoldDB" id="A0A843WIJ7"/>
<reference evidence="6" key="1">
    <citation type="submission" date="2017-07" db="EMBL/GenBank/DDBJ databases">
        <title>Taro Niue Genome Assembly and Annotation.</title>
        <authorList>
            <person name="Atibalentja N."/>
            <person name="Keating K."/>
            <person name="Fields C.J."/>
        </authorList>
    </citation>
    <scope>NUCLEOTIDE SEQUENCE</scope>
    <source>
        <strain evidence="6">Niue_2</strain>
        <tissue evidence="6">Leaf</tissue>
    </source>
</reference>
<name>A0A843WIJ7_COLES</name>
<dbReference type="PANTHER" id="PTHR11006">
    <property type="entry name" value="PROTEIN ARGININE N-METHYLTRANSFERASE"/>
    <property type="match status" value="1"/>
</dbReference>
<proteinExistence type="predicted"/>
<sequence>LDGVTALWRANERRKTMMAVMESSRETETRMTRKQTALGYDIDELRDVGSESHGQESFATSLPGVFFPACPNSERTPVVSSTTPPPFPSAGSCSSALDAGYMGSMDHDEGSSTATAPTPPPSGTANISAVDKGADFANYFCTYGFLYHQKEMLSDRVRMDAYYNAVFDNAPEHIRGKVRISSLVFLRTSCLCVCLLFVLIGRSKPLRVVSSYMSFSGFGGARMSSLRMISNEASKRLVLEFTFACFDVVCCRYVFPILEFRCPANSFPYFCLLYIKTFSTLIQTSLWNNVHPNQVIGSSVVIKEIDCLKATVEEIRNITAKFSSTIGIDRTQISGFAGWFDVHFRGNEQNPARHEVELTTAPSIEDCTHWGQQVFLLHSPLRVSLEDNVDVSFTMSRSKQYHRLMDVEITTTIHHKSSGKSLRPVSSKFYIE</sequence>
<dbReference type="OrthoDB" id="7848332at2759"/>
<evidence type="ECO:0000313" key="6">
    <source>
        <dbReference type="EMBL" id="MQM06508.1"/>
    </source>
</evidence>
<evidence type="ECO:0000259" key="5">
    <source>
        <dbReference type="Pfam" id="PF22528"/>
    </source>
</evidence>
<comment type="caution">
    <text evidence="6">The sequence shown here is derived from an EMBL/GenBank/DDBJ whole genome shotgun (WGS) entry which is preliminary data.</text>
</comment>
<feature type="domain" description="Protein arginine N-methyltransferase" evidence="5">
    <location>
        <begin position="279"/>
        <end position="410"/>
    </location>
</feature>
<keyword evidence="7" id="KW-1185">Reference proteome</keyword>
<dbReference type="Pfam" id="PF22528">
    <property type="entry name" value="PRMT_C"/>
    <property type="match status" value="1"/>
</dbReference>
<dbReference type="GO" id="GO:0016274">
    <property type="term" value="F:protein-arginine N-methyltransferase activity"/>
    <property type="evidence" value="ECO:0007669"/>
    <property type="project" value="InterPro"/>
</dbReference>
<accession>A0A843WIJ7</accession>
<dbReference type="EMBL" id="NMUH01003645">
    <property type="protein sequence ID" value="MQM06508.1"/>
    <property type="molecule type" value="Genomic_DNA"/>
</dbReference>
<evidence type="ECO:0000313" key="7">
    <source>
        <dbReference type="Proteomes" id="UP000652761"/>
    </source>
</evidence>
<dbReference type="GO" id="GO:0005634">
    <property type="term" value="C:nucleus"/>
    <property type="evidence" value="ECO:0007669"/>
    <property type="project" value="TreeGrafter"/>
</dbReference>
<feature type="region of interest" description="Disordered" evidence="4">
    <location>
        <begin position="104"/>
        <end position="127"/>
    </location>
</feature>
<evidence type="ECO:0000256" key="3">
    <source>
        <dbReference type="ARBA" id="ARBA00022691"/>
    </source>
</evidence>
<dbReference type="Proteomes" id="UP000652761">
    <property type="component" value="Unassembled WGS sequence"/>
</dbReference>
<keyword evidence="1" id="KW-0489">Methyltransferase</keyword>
<evidence type="ECO:0000256" key="1">
    <source>
        <dbReference type="ARBA" id="ARBA00022603"/>
    </source>
</evidence>
<protein>
    <recommendedName>
        <fullName evidence="5">Protein arginine N-methyltransferase domain-containing protein</fullName>
    </recommendedName>
</protein>
<dbReference type="SUPFAM" id="SSF53335">
    <property type="entry name" value="S-adenosyl-L-methionine-dependent methyltransferases"/>
    <property type="match status" value="1"/>
</dbReference>
<evidence type="ECO:0000256" key="4">
    <source>
        <dbReference type="SAM" id="MobiDB-lite"/>
    </source>
</evidence>
<dbReference type="GO" id="GO:0032259">
    <property type="term" value="P:methylation"/>
    <property type="evidence" value="ECO:0007669"/>
    <property type="project" value="UniProtKB-KW"/>
</dbReference>
<dbReference type="Gene3D" id="3.40.50.150">
    <property type="entry name" value="Vaccinia Virus protein VP39"/>
    <property type="match status" value="1"/>
</dbReference>